<sequence length="72" mass="8397">MVYLGLSKNGRVWDFFGRNKINSLNKTISLLRSKWQCILMTATFNKDGSWNKHPKSTSFGRSGWRTLKNLIF</sequence>
<comment type="caution">
    <text evidence="1">The sequence shown here is derived from an EMBL/GenBank/DDBJ whole genome shotgun (WGS) entry which is preliminary data.</text>
</comment>
<dbReference type="EMBL" id="AMFJ01000122">
    <property type="protein sequence ID" value="EKE29679.1"/>
    <property type="molecule type" value="Genomic_DNA"/>
</dbReference>
<accession>K2GH03</accession>
<protein>
    <submittedName>
        <fullName evidence="1">Uncharacterized protein</fullName>
    </submittedName>
</protein>
<organism evidence="1">
    <name type="scientific">uncultured bacterium</name>
    <name type="common">gcode 4</name>
    <dbReference type="NCBI Taxonomy" id="1234023"/>
    <lineage>
        <taxon>Bacteria</taxon>
        <taxon>environmental samples</taxon>
    </lineage>
</organism>
<gene>
    <name evidence="1" type="ORF">ACD_2C00122G0006</name>
</gene>
<evidence type="ECO:0000313" key="1">
    <source>
        <dbReference type="EMBL" id="EKE29679.1"/>
    </source>
</evidence>
<dbReference type="AlphaFoldDB" id="K2GH03"/>
<reference evidence="1" key="1">
    <citation type="journal article" date="2012" name="Science">
        <title>Fermentation, hydrogen, and sulfur metabolism in multiple uncultivated bacterial phyla.</title>
        <authorList>
            <person name="Wrighton K.C."/>
            <person name="Thomas B.C."/>
            <person name="Sharon I."/>
            <person name="Miller C.S."/>
            <person name="Castelle C.J."/>
            <person name="VerBerkmoes N.C."/>
            <person name="Wilkins M.J."/>
            <person name="Hettich R.L."/>
            <person name="Lipton M.S."/>
            <person name="Williams K.H."/>
            <person name="Long P.E."/>
            <person name="Banfield J.F."/>
        </authorList>
    </citation>
    <scope>NUCLEOTIDE SEQUENCE [LARGE SCALE GENOMIC DNA]</scope>
</reference>
<name>K2GH03_9BACT</name>
<proteinExistence type="predicted"/>